<gene>
    <name evidence="2" type="ORF">AQJ67_04950</name>
</gene>
<comment type="caution">
    <text evidence="2">The sequence shown here is derived from an EMBL/GenBank/DDBJ whole genome shotgun (WGS) entry which is preliminary data.</text>
</comment>
<dbReference type="STRING" id="661399.AQJ67_04950"/>
<dbReference type="AlphaFoldDB" id="A0A101U8R1"/>
<protein>
    <submittedName>
        <fullName evidence="2">Uncharacterized protein</fullName>
    </submittedName>
</protein>
<proteinExistence type="predicted"/>
<keyword evidence="3" id="KW-1185">Reference proteome</keyword>
<name>A0A101U8R1_9ACTN</name>
<evidence type="ECO:0000313" key="2">
    <source>
        <dbReference type="EMBL" id="KUO06143.1"/>
    </source>
</evidence>
<dbReference type="Proteomes" id="UP000053429">
    <property type="component" value="Unassembled WGS sequence"/>
</dbReference>
<feature type="region of interest" description="Disordered" evidence="1">
    <location>
        <begin position="49"/>
        <end position="73"/>
    </location>
</feature>
<dbReference type="EMBL" id="LMWY01000003">
    <property type="protein sequence ID" value="KUO06143.1"/>
    <property type="molecule type" value="Genomic_DNA"/>
</dbReference>
<evidence type="ECO:0000256" key="1">
    <source>
        <dbReference type="SAM" id="MobiDB-lite"/>
    </source>
</evidence>
<dbReference type="GO" id="GO:0043565">
    <property type="term" value="F:sequence-specific DNA binding"/>
    <property type="evidence" value="ECO:0007669"/>
    <property type="project" value="InterPro"/>
</dbReference>
<evidence type="ECO:0000313" key="3">
    <source>
        <dbReference type="Proteomes" id="UP000053429"/>
    </source>
</evidence>
<dbReference type="SUPFAM" id="SSF48295">
    <property type="entry name" value="TrpR-like"/>
    <property type="match status" value="1"/>
</dbReference>
<sequence length="90" mass="9730">MTGRRISPAERFRILADILSGRLTAGDAAVHHDVPVGVVTQWLREIPVAAPAEPSDRPAGATAPSRPRQRPLPRCRFVVDEMVQGLGLQA</sequence>
<dbReference type="RefSeq" id="WP_062716708.1">
    <property type="nucleotide sequence ID" value="NZ_KQ948924.1"/>
</dbReference>
<dbReference type="InterPro" id="IPR010921">
    <property type="entry name" value="Trp_repressor/repl_initiator"/>
</dbReference>
<organism evidence="2 3">
    <name type="scientific">Streptomyces caeruleatus</name>
    <dbReference type="NCBI Taxonomy" id="661399"/>
    <lineage>
        <taxon>Bacteria</taxon>
        <taxon>Bacillati</taxon>
        <taxon>Actinomycetota</taxon>
        <taxon>Actinomycetes</taxon>
        <taxon>Kitasatosporales</taxon>
        <taxon>Streptomycetaceae</taxon>
        <taxon>Streptomyces</taxon>
    </lineage>
</organism>
<dbReference type="OrthoDB" id="4333187at2"/>
<accession>A0A101U8R1</accession>
<reference evidence="2 3" key="1">
    <citation type="submission" date="2015-10" db="EMBL/GenBank/DDBJ databases">
        <title>Draft genome sequence of Streptomyces caeruleatus NRRL B-24802, type strain for the species Streptomyces caeruleatus.</title>
        <authorList>
            <person name="Ruckert C."/>
            <person name="Winkler A."/>
            <person name="Kalinowski J."/>
            <person name="Kampfer P."/>
            <person name="Glaeser S."/>
        </authorList>
    </citation>
    <scope>NUCLEOTIDE SEQUENCE [LARGE SCALE GENOMIC DNA]</scope>
    <source>
        <strain evidence="2 3">NRRL B-24802</strain>
    </source>
</reference>